<comment type="caution">
    <text evidence="1">The sequence shown here is derived from an EMBL/GenBank/DDBJ whole genome shotgun (WGS) entry which is preliminary data.</text>
</comment>
<sequence length="528" mass="57976">MKTFHLLGGCAILGVSLGLRDEAAAAVPLAREASGEVEGVPADDGSRDGVVSLAERMLELEGNATHGWYIPPDLEDGMYIVDVPDPDDDDDDDDGTVTDTPGLMKRDDTFHPKPAEWDIPKQRPATGPPLRSSGQFPTAIIPWPADEVHCNRAARPLSIPSYRDAREALCAYCDRYQVPRRARHLAVAKTGSVVAYACNYKRRSDRPCARGEVRWVEKYLLNPHCGPFRPAFAASGDLDMRYGRAWLGERICSDRGLRDTSWVGMPADSLPDKENYGNGNGNGNGGVGNGVGNGVAAGSGGVGGDDRVDWAGQKWAKHHFPHGREENELFDEYHRAMDEARAAWQDQNRHRAYDPYDPAGMRGDAASAAARRREHQRGLDHRRGRNRGRRTVPKERAGGGSGGGGEGNYHRGAMGDGKLLQEGIPTTDDVYLIDHSHLPSAVVLRPGTETRVGEGGRRLRDDDALRNEQGYRNAWREHPWDRSDYTRGMHSRPKVRFEDEVGGRRGAPAALLDSPVHLPLFANKDPRG</sequence>
<dbReference type="EMBL" id="CM047942">
    <property type="protein sequence ID" value="KAI9902128.1"/>
    <property type="molecule type" value="Genomic_DNA"/>
</dbReference>
<accession>A0ACC0V7F3</accession>
<evidence type="ECO:0000313" key="2">
    <source>
        <dbReference type="Proteomes" id="UP001163324"/>
    </source>
</evidence>
<protein>
    <submittedName>
        <fullName evidence="1">Uncharacterized protein</fullName>
    </submittedName>
</protein>
<reference evidence="1" key="1">
    <citation type="submission" date="2022-10" db="EMBL/GenBank/DDBJ databases">
        <title>Complete Genome of Trichothecium roseum strain YXFP-22015, a Plant Pathogen Isolated from Citrus.</title>
        <authorList>
            <person name="Wang Y."/>
            <person name="Zhu L."/>
        </authorList>
    </citation>
    <scope>NUCLEOTIDE SEQUENCE</scope>
    <source>
        <strain evidence="1">YXFP-22015</strain>
    </source>
</reference>
<name>A0ACC0V7F3_9HYPO</name>
<proteinExistence type="predicted"/>
<gene>
    <name evidence="1" type="ORF">N3K66_003945</name>
</gene>
<keyword evidence="2" id="KW-1185">Reference proteome</keyword>
<organism evidence="1 2">
    <name type="scientific">Trichothecium roseum</name>
    <dbReference type="NCBI Taxonomy" id="47278"/>
    <lineage>
        <taxon>Eukaryota</taxon>
        <taxon>Fungi</taxon>
        <taxon>Dikarya</taxon>
        <taxon>Ascomycota</taxon>
        <taxon>Pezizomycotina</taxon>
        <taxon>Sordariomycetes</taxon>
        <taxon>Hypocreomycetidae</taxon>
        <taxon>Hypocreales</taxon>
        <taxon>Hypocreales incertae sedis</taxon>
        <taxon>Trichothecium</taxon>
    </lineage>
</organism>
<evidence type="ECO:0000313" key="1">
    <source>
        <dbReference type="EMBL" id="KAI9902128.1"/>
    </source>
</evidence>
<dbReference type="Proteomes" id="UP001163324">
    <property type="component" value="Chromosome 3"/>
</dbReference>